<name>S4XAE1_9CORY</name>
<gene>
    <name evidence="1" type="ORF">A606_02270</name>
</gene>
<protein>
    <submittedName>
        <fullName evidence="1">Uncharacterized protein</fullName>
    </submittedName>
</protein>
<dbReference type="Proteomes" id="UP000014809">
    <property type="component" value="Chromosome"/>
</dbReference>
<dbReference type="HOGENOM" id="CLU_2272661_0_0_11"/>
<dbReference type="AlphaFoldDB" id="S4XAE1"/>
<keyword evidence="2" id="KW-1185">Reference proteome</keyword>
<reference evidence="1 2" key="1">
    <citation type="submission" date="2012-06" db="EMBL/GenBank/DDBJ databases">
        <title>Complete genome sequence of Corynebacterium terpenotabidum Y-11 (=DSM 44721).</title>
        <authorList>
            <person name="Ruckert C."/>
            <person name="Albersmeier A."/>
            <person name="Al-Dilaimi A."/>
            <person name="Szczepanowski R."/>
            <person name="Kalinowski J."/>
        </authorList>
    </citation>
    <scope>NUCLEOTIDE SEQUENCE [LARGE SCALE GENOMIC DNA]</scope>
    <source>
        <strain evidence="1 2">Y-11</strain>
    </source>
</reference>
<dbReference type="KEGG" id="cter:A606_02270"/>
<dbReference type="EMBL" id="CP003696">
    <property type="protein sequence ID" value="AGP30107.1"/>
    <property type="molecule type" value="Genomic_DNA"/>
</dbReference>
<evidence type="ECO:0000313" key="2">
    <source>
        <dbReference type="Proteomes" id="UP000014809"/>
    </source>
</evidence>
<dbReference type="PATRIC" id="fig|1200352.3.peg.456"/>
<evidence type="ECO:0000313" key="1">
    <source>
        <dbReference type="EMBL" id="AGP30107.1"/>
    </source>
</evidence>
<dbReference type="STRING" id="1200352.A606_02270"/>
<accession>S4XAE1</accession>
<proteinExistence type="predicted"/>
<dbReference type="RefSeq" id="WP_020440472.1">
    <property type="nucleotide sequence ID" value="NC_021663.1"/>
</dbReference>
<sequence>MQVFIRPDRASMVVEEPSGTNAWLDWSAMTMAVQVGGAGHDIWEGPLEVTTGTDTITIHREGHEDLTITPTLIDSMPMYDIPLGTRDSVMWTAESGTTVRLS</sequence>
<organism evidence="1 2">
    <name type="scientific">Corynebacterium terpenotabidum Y-11</name>
    <dbReference type="NCBI Taxonomy" id="1200352"/>
    <lineage>
        <taxon>Bacteria</taxon>
        <taxon>Bacillati</taxon>
        <taxon>Actinomycetota</taxon>
        <taxon>Actinomycetes</taxon>
        <taxon>Mycobacteriales</taxon>
        <taxon>Corynebacteriaceae</taxon>
        <taxon>Corynebacterium</taxon>
    </lineage>
</organism>